<evidence type="ECO:0000256" key="1">
    <source>
        <dbReference type="SAM" id="Phobius"/>
    </source>
</evidence>
<keyword evidence="1" id="KW-0472">Membrane</keyword>
<dbReference type="AlphaFoldDB" id="A0A7T7MAL1"/>
<feature type="transmembrane region" description="Helical" evidence="1">
    <location>
        <begin position="361"/>
        <end position="384"/>
    </location>
</feature>
<dbReference type="EMBL" id="CP066802">
    <property type="protein sequence ID" value="QQM67971.1"/>
    <property type="molecule type" value="Genomic_DNA"/>
</dbReference>
<name>A0A7T7MAL1_9ACTO</name>
<feature type="transmembrane region" description="Helical" evidence="1">
    <location>
        <begin position="233"/>
        <end position="254"/>
    </location>
</feature>
<dbReference type="Proteomes" id="UP000595895">
    <property type="component" value="Chromosome"/>
</dbReference>
<reference evidence="2 3" key="1">
    <citation type="submission" date="2020-12" db="EMBL/GenBank/DDBJ databases">
        <authorList>
            <person name="Zhou J."/>
        </authorList>
    </citation>
    <scope>NUCLEOTIDE SEQUENCE [LARGE SCALE GENOMIC DNA]</scope>
    <source>
        <strain evidence="2 3">CCUG 61299</strain>
    </source>
</reference>
<feature type="transmembrane region" description="Helical" evidence="1">
    <location>
        <begin position="404"/>
        <end position="425"/>
    </location>
</feature>
<feature type="transmembrane region" description="Helical" evidence="1">
    <location>
        <begin position="455"/>
        <end position="475"/>
    </location>
</feature>
<keyword evidence="1" id="KW-1133">Transmembrane helix</keyword>
<dbReference type="KEGG" id="awe:JG540_03685"/>
<feature type="transmembrane region" description="Helical" evidence="1">
    <location>
        <begin position="21"/>
        <end position="43"/>
    </location>
</feature>
<accession>A0A7T7MAL1</accession>
<keyword evidence="1" id="KW-0812">Transmembrane</keyword>
<feature type="transmembrane region" description="Helical" evidence="1">
    <location>
        <begin position="530"/>
        <end position="556"/>
    </location>
</feature>
<proteinExistence type="predicted"/>
<feature type="transmembrane region" description="Helical" evidence="1">
    <location>
        <begin position="55"/>
        <end position="79"/>
    </location>
</feature>
<keyword evidence="3" id="KW-1185">Reference proteome</keyword>
<feature type="transmembrane region" description="Helical" evidence="1">
    <location>
        <begin position="173"/>
        <end position="196"/>
    </location>
</feature>
<feature type="transmembrane region" description="Helical" evidence="1">
    <location>
        <begin position="487"/>
        <end position="509"/>
    </location>
</feature>
<evidence type="ECO:0000313" key="2">
    <source>
        <dbReference type="EMBL" id="QQM67971.1"/>
    </source>
</evidence>
<feature type="transmembrane region" description="Helical" evidence="1">
    <location>
        <begin position="562"/>
        <end position="583"/>
    </location>
</feature>
<feature type="transmembrane region" description="Helical" evidence="1">
    <location>
        <begin position="100"/>
        <end position="131"/>
    </location>
</feature>
<gene>
    <name evidence="2" type="ORF">JG540_03685</name>
</gene>
<evidence type="ECO:0000313" key="3">
    <source>
        <dbReference type="Proteomes" id="UP000595895"/>
    </source>
</evidence>
<feature type="transmembrane region" description="Helical" evidence="1">
    <location>
        <begin position="137"/>
        <end position="161"/>
    </location>
</feature>
<sequence length="611" mass="62936">MVATLVRLRWRLTLNALSRNVWALVGSLLAAVQGVGLLALLVLGAGALGAWAPQAAGAVLVGVGALTVLGWMLVPLLLTGVDSTLDPRALAAWIAPSRSLALGLLAAGATGVPGLLTGVATLLPVLCWVVAGRPGAALLALVLAPVVLATCVVGSRVVVIGSGVSTSRRGREVLGLVGMVVVLVASQLPTLFNAVADAENLELERLSAWAWRLGYTPFGWAVAAPAHLAAGRYGTALVLALAAVALPVALLPLWGRIVGQVMVAGGGRGARPARAARSLGWRTPGEPGRADVAAEAVNTGSPGGATASAAVPTDAVPQAAGGAVVARRTLAWHRRLSRLVPSPAAAVAARCLRYWRSDPRYLAMAVVIVTIPTLLVLVGLVNMAQDRVRVEIGEEALRVDLSLGHAPAPLMLLPVLTALIAGWALHNDLGTDSTAQWMHLSAGLRGRDDRLGRSLAASLWQLPTVLLLLVAAAVWTGRWDMAPAVGGLALAVYGVSLAWCCVSGVYLLYETNAPGESPLKSRTSGIALVASLLQMLGLVAIMLVAAPLMAGLGVIWSQGAWAWGWLLLAAGILWGTGLCWAGIQVGGRLLDRRGVAVLTTVRGWPGHAETR</sequence>
<dbReference type="RefSeq" id="WP_200277351.1">
    <property type="nucleotide sequence ID" value="NZ_CP066802.1"/>
</dbReference>
<organism evidence="2 3">
    <name type="scientific">Actinomyces weissii</name>
    <dbReference type="NCBI Taxonomy" id="675090"/>
    <lineage>
        <taxon>Bacteria</taxon>
        <taxon>Bacillati</taxon>
        <taxon>Actinomycetota</taxon>
        <taxon>Actinomycetes</taxon>
        <taxon>Actinomycetales</taxon>
        <taxon>Actinomycetaceae</taxon>
        <taxon>Actinomyces</taxon>
    </lineage>
</organism>
<protein>
    <submittedName>
        <fullName evidence="2">Transporter</fullName>
    </submittedName>
</protein>